<accession>A0AAX4I4V0</accession>
<dbReference type="EMBL" id="CP137306">
    <property type="protein sequence ID" value="WQF78417.1"/>
    <property type="molecule type" value="Genomic_DNA"/>
</dbReference>
<keyword evidence="2" id="KW-1185">Reference proteome</keyword>
<dbReference type="KEGG" id="cdet:87939934"/>
<protein>
    <submittedName>
        <fullName evidence="1">Uncharacterized protein</fullName>
    </submittedName>
</protein>
<dbReference type="Proteomes" id="UP001322277">
    <property type="component" value="Chromosome 2"/>
</dbReference>
<dbReference type="GeneID" id="87939934"/>
<evidence type="ECO:0000313" key="2">
    <source>
        <dbReference type="Proteomes" id="UP001322277"/>
    </source>
</evidence>
<evidence type="ECO:0000313" key="1">
    <source>
        <dbReference type="EMBL" id="WQF78417.1"/>
    </source>
</evidence>
<organism evidence="1 2">
    <name type="scientific">Colletotrichum destructivum</name>
    <dbReference type="NCBI Taxonomy" id="34406"/>
    <lineage>
        <taxon>Eukaryota</taxon>
        <taxon>Fungi</taxon>
        <taxon>Dikarya</taxon>
        <taxon>Ascomycota</taxon>
        <taxon>Pezizomycotina</taxon>
        <taxon>Sordariomycetes</taxon>
        <taxon>Hypocreomycetidae</taxon>
        <taxon>Glomerellales</taxon>
        <taxon>Glomerellaceae</taxon>
        <taxon>Colletotrichum</taxon>
        <taxon>Colletotrichum destructivum species complex</taxon>
    </lineage>
</organism>
<sequence length="139" mass="15447">MGRLDLIFLPETGAFVDFLSVLFAPLRMESRKCFWCTEASSSLNSEGIECAHVKFDFLYSGEYEAELQATAGELGQGENDIDDAPHPLLCSTRASKLAHGMERFDMYGEAAAALCCLAEHFTRRVEFPNMAEELYNTCG</sequence>
<dbReference type="RefSeq" id="XP_062775641.1">
    <property type="nucleotide sequence ID" value="XM_062919590.1"/>
</dbReference>
<name>A0AAX4I4V0_9PEZI</name>
<gene>
    <name evidence="1" type="ORF">CDEST_03431</name>
</gene>
<reference evidence="2" key="1">
    <citation type="journal article" date="2023" name="bioRxiv">
        <title>Complete genome of the Medicago anthracnose fungus, Colletotrichum destructivum, reveals a mini-chromosome-like region within a core chromosome.</title>
        <authorList>
            <person name="Lapalu N."/>
            <person name="Simon A."/>
            <person name="Lu A."/>
            <person name="Plaumann P.-L."/>
            <person name="Amselem J."/>
            <person name="Pigne S."/>
            <person name="Auger A."/>
            <person name="Koch C."/>
            <person name="Dallery J.-F."/>
            <person name="O'Connell R.J."/>
        </authorList>
    </citation>
    <scope>NUCLEOTIDE SEQUENCE [LARGE SCALE GENOMIC DNA]</scope>
    <source>
        <strain evidence="2">CBS 520.97</strain>
    </source>
</reference>
<proteinExistence type="predicted"/>
<dbReference type="AlphaFoldDB" id="A0AAX4I4V0"/>